<organism evidence="10 11">
    <name type="scientific">Streptomyces palmae</name>
    <dbReference type="NCBI Taxonomy" id="1701085"/>
    <lineage>
        <taxon>Bacteria</taxon>
        <taxon>Bacillati</taxon>
        <taxon>Actinomycetota</taxon>
        <taxon>Actinomycetes</taxon>
        <taxon>Kitasatosporales</taxon>
        <taxon>Streptomycetaceae</taxon>
        <taxon>Streptomyces</taxon>
    </lineage>
</organism>
<feature type="transmembrane region" description="Helical" evidence="8">
    <location>
        <begin position="224"/>
        <end position="253"/>
    </location>
</feature>
<keyword evidence="11" id="KW-1185">Reference proteome</keyword>
<evidence type="ECO:0000313" key="10">
    <source>
        <dbReference type="EMBL" id="TGB03364.1"/>
    </source>
</evidence>
<evidence type="ECO:0000256" key="3">
    <source>
        <dbReference type="ARBA" id="ARBA00022692"/>
    </source>
</evidence>
<feature type="transmembrane region" description="Helical" evidence="8">
    <location>
        <begin position="730"/>
        <end position="753"/>
    </location>
</feature>
<dbReference type="AlphaFoldDB" id="A0A4Z0H1Y3"/>
<feature type="compositionally biased region" description="Low complexity" evidence="7">
    <location>
        <begin position="1"/>
        <end position="66"/>
    </location>
</feature>
<sequence>TPPRTADSTGTPASTSGPTGTSASTAGSPRTSASTADSPGTPVSTAGSSGTTASTADSADTPPTAGQRTPLTAHGWGAAPFTGIALTSGRAPHTGEAVLDATAARTLGAGVGDRIALTTGAGEHGIRISGIARAAAPGTAGPELWVTDAQALRMSGHPEAVDAFLVRPTTGTDPDRLADRLEHTLHTARARAGAVGASAATAEVHTGGGRGDVEQPGLAEAREMLIAIGASFGGVATMTAVFTVAGTVALSVGQRGREFALLRAIGATPRQIRRSIATEALLVAPVAGAIGCLPGTALARWWFGQLKDRGAIPEPVALEVSWIPMVSAIGAGVLTALLAGLAAARRPARIRPGQALGEAAVERFRPGVVRTPLGLAALVGGIVLAKVAAEESGEDAANVALGVVMLFMLAVSLLGPLIARFCAWLLGLPLRAGPAPAHLASANARTNARRLASAITPIVLAMAFASTLVFLHTSQDHVAAAERRAGITADQILSAPDGLPAGTARQAAATPGVAEAVGVLRTGVLVPVHSGGSRLQIASAQGVGASGEALTAVQDLQVLEGRLARLRPGTVALDTRLAESAKAGIGDRLELRLPDGTRHRATVVALYGRGLGVAQVTLSRSVLAGHVTTPFDNDVLIRTEPGADRAAVADRLAALGEVADRDGYQAARDQDQELNAWANITMAAVLGGFAAVAAANTLVMTVLDRRRELNTLRLVGTTKRQVLTMVRWEALLVTVAGIGIGTTIALVTLNPMVRGITGQGPYVPIPVYASFVGATVALGLAATALPARAALRGTAPGSGSRG</sequence>
<feature type="transmembrane region" description="Helical" evidence="8">
    <location>
        <begin position="280"/>
        <end position="302"/>
    </location>
</feature>
<comment type="caution">
    <text evidence="10">The sequence shown here is derived from an EMBL/GenBank/DDBJ whole genome shotgun (WGS) entry which is preliminary data.</text>
</comment>
<dbReference type="PANTHER" id="PTHR30572">
    <property type="entry name" value="MEMBRANE COMPONENT OF TRANSPORTER-RELATED"/>
    <property type="match status" value="1"/>
</dbReference>
<feature type="domain" description="ABC3 transporter permease C-terminal" evidence="9">
    <location>
        <begin position="682"/>
        <end position="792"/>
    </location>
</feature>
<accession>A0A4Z0H1Y3</accession>
<dbReference type="Proteomes" id="UP000297948">
    <property type="component" value="Unassembled WGS sequence"/>
</dbReference>
<dbReference type="Pfam" id="PF02687">
    <property type="entry name" value="FtsX"/>
    <property type="match status" value="2"/>
</dbReference>
<keyword evidence="2" id="KW-1003">Cell membrane</keyword>
<feature type="transmembrane region" description="Helical" evidence="8">
    <location>
        <begin position="765"/>
        <end position="785"/>
    </location>
</feature>
<gene>
    <name evidence="10" type="ORF">E4099_19585</name>
</gene>
<evidence type="ECO:0000256" key="5">
    <source>
        <dbReference type="ARBA" id="ARBA00023136"/>
    </source>
</evidence>
<feature type="transmembrane region" description="Helical" evidence="8">
    <location>
        <begin position="676"/>
        <end position="703"/>
    </location>
</feature>
<evidence type="ECO:0000256" key="8">
    <source>
        <dbReference type="SAM" id="Phobius"/>
    </source>
</evidence>
<dbReference type="GO" id="GO:0005886">
    <property type="term" value="C:plasma membrane"/>
    <property type="evidence" value="ECO:0007669"/>
    <property type="project" value="UniProtKB-SubCell"/>
</dbReference>
<keyword evidence="4 8" id="KW-1133">Transmembrane helix</keyword>
<evidence type="ECO:0000256" key="6">
    <source>
        <dbReference type="ARBA" id="ARBA00038076"/>
    </source>
</evidence>
<feature type="domain" description="ABC3 transporter permease C-terminal" evidence="9">
    <location>
        <begin position="231"/>
        <end position="350"/>
    </location>
</feature>
<comment type="similarity">
    <text evidence="6">Belongs to the ABC-4 integral membrane protein family.</text>
</comment>
<reference evidence="10 11" key="1">
    <citation type="submission" date="2019-03" db="EMBL/GenBank/DDBJ databases">
        <authorList>
            <person name="Gonzalez-Pimentel J.L."/>
        </authorList>
    </citation>
    <scope>NUCLEOTIDE SEQUENCE [LARGE SCALE GENOMIC DNA]</scope>
    <source>
        <strain evidence="10 11">JCM 31289</strain>
    </source>
</reference>
<feature type="transmembrane region" description="Helical" evidence="8">
    <location>
        <begin position="373"/>
        <end position="389"/>
    </location>
</feature>
<feature type="non-terminal residue" evidence="10">
    <location>
        <position position="1"/>
    </location>
</feature>
<keyword evidence="3 8" id="KW-0812">Transmembrane</keyword>
<feature type="transmembrane region" description="Helical" evidence="8">
    <location>
        <begin position="451"/>
        <end position="471"/>
    </location>
</feature>
<evidence type="ECO:0000256" key="7">
    <source>
        <dbReference type="SAM" id="MobiDB-lite"/>
    </source>
</evidence>
<feature type="region of interest" description="Disordered" evidence="7">
    <location>
        <begin position="1"/>
        <end position="76"/>
    </location>
</feature>
<dbReference type="EMBL" id="SRID01000192">
    <property type="protein sequence ID" value="TGB03364.1"/>
    <property type="molecule type" value="Genomic_DNA"/>
</dbReference>
<evidence type="ECO:0000259" key="9">
    <source>
        <dbReference type="Pfam" id="PF02687"/>
    </source>
</evidence>
<evidence type="ECO:0000313" key="11">
    <source>
        <dbReference type="Proteomes" id="UP000297948"/>
    </source>
</evidence>
<proteinExistence type="inferred from homology"/>
<feature type="transmembrane region" description="Helical" evidence="8">
    <location>
        <begin position="322"/>
        <end position="344"/>
    </location>
</feature>
<protein>
    <submittedName>
        <fullName evidence="10">FtsX-like permease family protein</fullName>
    </submittedName>
</protein>
<evidence type="ECO:0000256" key="2">
    <source>
        <dbReference type="ARBA" id="ARBA00022475"/>
    </source>
</evidence>
<dbReference type="GO" id="GO:0022857">
    <property type="term" value="F:transmembrane transporter activity"/>
    <property type="evidence" value="ECO:0007669"/>
    <property type="project" value="TreeGrafter"/>
</dbReference>
<name>A0A4Z0H1Y3_9ACTN</name>
<dbReference type="PANTHER" id="PTHR30572:SF4">
    <property type="entry name" value="ABC TRANSPORTER PERMEASE YTRF"/>
    <property type="match status" value="1"/>
</dbReference>
<keyword evidence="5 8" id="KW-0472">Membrane</keyword>
<dbReference type="OrthoDB" id="3223244at2"/>
<evidence type="ECO:0000256" key="4">
    <source>
        <dbReference type="ARBA" id="ARBA00022989"/>
    </source>
</evidence>
<dbReference type="InterPro" id="IPR003838">
    <property type="entry name" value="ABC3_permease_C"/>
</dbReference>
<dbReference type="InterPro" id="IPR050250">
    <property type="entry name" value="Macrolide_Exporter_MacB"/>
</dbReference>
<comment type="subcellular location">
    <subcellularLocation>
        <location evidence="1">Cell membrane</location>
        <topology evidence="1">Multi-pass membrane protein</topology>
    </subcellularLocation>
</comment>
<feature type="transmembrane region" description="Helical" evidence="8">
    <location>
        <begin position="401"/>
        <end position="430"/>
    </location>
</feature>
<evidence type="ECO:0000256" key="1">
    <source>
        <dbReference type="ARBA" id="ARBA00004651"/>
    </source>
</evidence>